<accession>A0A5Q0P442</accession>
<evidence type="ECO:0000256" key="2">
    <source>
        <dbReference type="SAM" id="SignalP"/>
    </source>
</evidence>
<dbReference type="RefSeq" id="WP_153371906.1">
    <property type="nucleotide sequence ID" value="NZ_CP045650.1"/>
</dbReference>
<feature type="signal peptide" evidence="2">
    <location>
        <begin position="1"/>
        <end position="21"/>
    </location>
</feature>
<proteinExistence type="predicted"/>
<organism evidence="3 6">
    <name type="scientific">Acinetobacter wanghuae</name>
    <dbReference type="NCBI Taxonomy" id="2662362"/>
    <lineage>
        <taxon>Bacteria</taxon>
        <taxon>Pseudomonadati</taxon>
        <taxon>Pseudomonadota</taxon>
        <taxon>Gammaproteobacteria</taxon>
        <taxon>Moraxellales</taxon>
        <taxon>Moraxellaceae</taxon>
        <taxon>Acinetobacter</taxon>
    </lineage>
</organism>
<dbReference type="EMBL" id="WITK01000005">
    <property type="protein sequence ID" value="MQW91768.1"/>
    <property type="molecule type" value="Genomic_DNA"/>
</dbReference>
<evidence type="ECO:0000313" key="6">
    <source>
        <dbReference type="Proteomes" id="UP000480556"/>
    </source>
</evidence>
<dbReference type="InterPro" id="IPR021455">
    <property type="entry name" value="DUF3106"/>
</dbReference>
<keyword evidence="2" id="KW-0732">Signal</keyword>
<evidence type="ECO:0000313" key="5">
    <source>
        <dbReference type="Proteomes" id="UP000327478"/>
    </source>
</evidence>
<feature type="chain" id="PRO_5043321753" evidence="2">
    <location>
        <begin position="22"/>
        <end position="132"/>
    </location>
</feature>
<evidence type="ECO:0000313" key="3">
    <source>
        <dbReference type="EMBL" id="MQW91768.1"/>
    </source>
</evidence>
<evidence type="ECO:0000256" key="1">
    <source>
        <dbReference type="SAM" id="MobiDB-lite"/>
    </source>
</evidence>
<feature type="region of interest" description="Disordered" evidence="1">
    <location>
        <begin position="87"/>
        <end position="113"/>
    </location>
</feature>
<dbReference type="Pfam" id="PF11304">
    <property type="entry name" value="DUF3106"/>
    <property type="match status" value="1"/>
</dbReference>
<gene>
    <name evidence="4" type="ORF">GFH30_08985</name>
    <name evidence="3" type="ORF">GHJ48_05065</name>
</gene>
<dbReference type="Proteomes" id="UP000480556">
    <property type="component" value="Unassembled WGS sequence"/>
</dbReference>
<reference evidence="5 6" key="1">
    <citation type="submission" date="2019-10" db="EMBL/GenBank/DDBJ databases">
        <authorList>
            <person name="Dong K."/>
        </authorList>
    </citation>
    <scope>NUCLEOTIDE SEQUENCE [LARGE SCALE GENOMIC DNA]</scope>
    <source>
        <strain evidence="5">dk386</strain>
        <strain evidence="4">Dk386</strain>
        <strain evidence="6">dk771</strain>
        <strain evidence="3">Dk771</strain>
    </source>
</reference>
<feature type="compositionally biased region" description="Basic and acidic residues" evidence="1">
    <location>
        <begin position="87"/>
        <end position="104"/>
    </location>
</feature>
<name>A0A5Q0P442_9GAMM</name>
<dbReference type="Proteomes" id="UP000327478">
    <property type="component" value="Chromosome"/>
</dbReference>
<keyword evidence="5" id="KW-1185">Reference proteome</keyword>
<dbReference type="EMBL" id="CP045650">
    <property type="protein sequence ID" value="QGA11514.1"/>
    <property type="molecule type" value="Genomic_DNA"/>
</dbReference>
<sequence>MAAKKIVLAFCAIGFLQTSFAGFDRFWIFSKDANTQINDTWDSLSDTEQLELIKKYQTLKELPASERANLQQRMDWFNQLPEEEKQKMRETWQKMSTQERRELASRMQKATAEERPAIREEYINKYLSTPKL</sequence>
<dbReference type="AlphaFoldDB" id="A0A5Q0P442"/>
<protein>
    <submittedName>
        <fullName evidence="3">DUF3106 domain-containing protein</fullName>
    </submittedName>
</protein>
<evidence type="ECO:0000313" key="4">
    <source>
        <dbReference type="EMBL" id="QGA11514.1"/>
    </source>
</evidence>